<dbReference type="SUPFAM" id="SSF50129">
    <property type="entry name" value="GroES-like"/>
    <property type="match status" value="1"/>
</dbReference>
<dbReference type="AlphaFoldDB" id="A0A835A3M8"/>
<dbReference type="InterPro" id="IPR020843">
    <property type="entry name" value="ER"/>
</dbReference>
<dbReference type="InterPro" id="IPR013149">
    <property type="entry name" value="ADH-like_C"/>
</dbReference>
<dbReference type="GO" id="GO:0070402">
    <property type="term" value="F:NADPH binding"/>
    <property type="evidence" value="ECO:0007669"/>
    <property type="project" value="TreeGrafter"/>
</dbReference>
<dbReference type="SUPFAM" id="SSF51735">
    <property type="entry name" value="NAD(P)-binding Rossmann-fold domains"/>
    <property type="match status" value="2"/>
</dbReference>
<feature type="domain" description="Enoyl reductase (ER)" evidence="3">
    <location>
        <begin position="10"/>
        <end position="316"/>
    </location>
</feature>
<dbReference type="NCBIfam" id="TIGR02824">
    <property type="entry name" value="quinone_pig3"/>
    <property type="match status" value="1"/>
</dbReference>
<reference evidence="4 5" key="1">
    <citation type="submission" date="2020-04" db="EMBL/GenBank/DDBJ databases">
        <title>Plant Genome Project.</title>
        <authorList>
            <person name="Zhang R.-G."/>
        </authorList>
    </citation>
    <scope>NUCLEOTIDE SEQUENCE [LARGE SCALE GENOMIC DNA]</scope>
    <source>
        <strain evidence="4">YNK0</strain>
        <tissue evidence="4">Leaf</tissue>
    </source>
</reference>
<dbReference type="InterPro" id="IPR014189">
    <property type="entry name" value="Quinone_OxRdtase_PIG3"/>
</dbReference>
<dbReference type="EMBL" id="JABCRI010000001">
    <property type="protein sequence ID" value="KAF8413961.1"/>
    <property type="molecule type" value="Genomic_DNA"/>
</dbReference>
<dbReference type="OrthoDB" id="3509362at2759"/>
<keyword evidence="5" id="KW-1185">Reference proteome</keyword>
<keyword evidence="1" id="KW-0521">NADP</keyword>
<dbReference type="OMA" id="SHENKAM"/>
<keyword evidence="2" id="KW-0560">Oxidoreductase</keyword>
<organism evidence="4 5">
    <name type="scientific">Tetracentron sinense</name>
    <name type="common">Spur-leaf</name>
    <dbReference type="NCBI Taxonomy" id="13715"/>
    <lineage>
        <taxon>Eukaryota</taxon>
        <taxon>Viridiplantae</taxon>
        <taxon>Streptophyta</taxon>
        <taxon>Embryophyta</taxon>
        <taxon>Tracheophyta</taxon>
        <taxon>Spermatophyta</taxon>
        <taxon>Magnoliopsida</taxon>
        <taxon>Trochodendrales</taxon>
        <taxon>Trochodendraceae</taxon>
        <taxon>Tetracentron</taxon>
    </lineage>
</organism>
<evidence type="ECO:0000256" key="2">
    <source>
        <dbReference type="ARBA" id="ARBA00023002"/>
    </source>
</evidence>
<evidence type="ECO:0000259" key="3">
    <source>
        <dbReference type="SMART" id="SM00829"/>
    </source>
</evidence>
<comment type="caution">
    <text evidence="4">The sequence shown here is derived from an EMBL/GenBank/DDBJ whole genome shotgun (WGS) entry which is preliminary data.</text>
</comment>
<dbReference type="CDD" id="cd05276">
    <property type="entry name" value="p53_inducible_oxidoreductase"/>
    <property type="match status" value="1"/>
</dbReference>
<evidence type="ECO:0000313" key="5">
    <source>
        <dbReference type="Proteomes" id="UP000655225"/>
    </source>
</evidence>
<dbReference type="InterPro" id="IPR011032">
    <property type="entry name" value="GroES-like_sf"/>
</dbReference>
<gene>
    <name evidence="4" type="ORF">HHK36_001958</name>
</gene>
<dbReference type="Proteomes" id="UP000655225">
    <property type="component" value="Unassembled WGS sequence"/>
</dbReference>
<dbReference type="InterPro" id="IPR036291">
    <property type="entry name" value="NAD(P)-bd_dom_sf"/>
</dbReference>
<dbReference type="InterPro" id="IPR013154">
    <property type="entry name" value="ADH-like_N"/>
</dbReference>
<accession>A0A835A3M8</accession>
<sequence length="513" mass="54668">MKAVVITSPGGPEVLQVEEVENPKIGDDEVLIKVEATALNRADTLQRKGSYPPPKGSSPYLGLECSGIVEDVGKNVSRWKIGDQVCALLSGGGYAEKVAVPAGQVLPVPLGVSLKDAASFPEVACTVWSTVFMMSRLSAGETFLIHGGSSGIGTFAIQIAKHLGAKVFVTAGSDEKLAVCKDLGADICINYKTEDFVARVKDVTGGKGVDFILDNVGGPYFQRNLDSLNVDGRLFIIGFMGGTVTEVNLSCLLARRLTVQAAGLRNRSLENKAVIVTEVEKNVWPAIAAGKIHGGSSGISTFAIQIAKHQGAKVFVTAGSDEKLAVCKDELISASIIRPKISLQRRRMRHEEKIVFSISLTVDSCNETQTSKCSMAGVDVILDTVGGSYFQRNLDSLNVDGRLFIIGLQGGTVTEVNLSCMLARRLKVQVAGLQNRSPKNKAVIVTEVEKNAWPAIAAVKVSLLNGALIDQIVMIDKNVHKLYKMAPSVQCCSDSLLVLAFLVQCSSNTCPCT</sequence>
<protein>
    <recommendedName>
        <fullName evidence="3">Enoyl reductase (ER) domain-containing protein</fullName>
    </recommendedName>
</protein>
<dbReference type="Gene3D" id="3.40.50.720">
    <property type="entry name" value="NAD(P)-binding Rossmann-like Domain"/>
    <property type="match status" value="2"/>
</dbReference>
<evidence type="ECO:0000313" key="4">
    <source>
        <dbReference type="EMBL" id="KAF8413961.1"/>
    </source>
</evidence>
<evidence type="ECO:0000256" key="1">
    <source>
        <dbReference type="ARBA" id="ARBA00022857"/>
    </source>
</evidence>
<dbReference type="SMART" id="SM00829">
    <property type="entry name" value="PKS_ER"/>
    <property type="match status" value="1"/>
</dbReference>
<proteinExistence type="predicted"/>
<dbReference type="Gene3D" id="3.90.180.10">
    <property type="entry name" value="Medium-chain alcohol dehydrogenases, catalytic domain"/>
    <property type="match status" value="1"/>
</dbReference>
<dbReference type="GO" id="GO:0016651">
    <property type="term" value="F:oxidoreductase activity, acting on NAD(P)H"/>
    <property type="evidence" value="ECO:0007669"/>
    <property type="project" value="TreeGrafter"/>
</dbReference>
<name>A0A835A3M8_TETSI</name>
<dbReference type="PANTHER" id="PTHR48106">
    <property type="entry name" value="QUINONE OXIDOREDUCTASE PIG3-RELATED"/>
    <property type="match status" value="1"/>
</dbReference>
<dbReference type="PANTHER" id="PTHR48106:SF8">
    <property type="entry name" value="OS02G0805600 PROTEIN"/>
    <property type="match status" value="1"/>
</dbReference>
<dbReference type="Pfam" id="PF08240">
    <property type="entry name" value="ADH_N"/>
    <property type="match status" value="1"/>
</dbReference>
<dbReference type="Pfam" id="PF00107">
    <property type="entry name" value="ADH_zinc_N"/>
    <property type="match status" value="2"/>
</dbReference>